<comment type="caution">
    <text evidence="8">The sequence shown here is derived from an EMBL/GenBank/DDBJ whole genome shotgun (WGS) entry which is preliminary data.</text>
</comment>
<accession>A0AAW7K1L9</accession>
<dbReference type="GO" id="GO:0019752">
    <property type="term" value="P:carboxylic acid metabolic process"/>
    <property type="evidence" value="ECO:0007669"/>
    <property type="project" value="InterPro"/>
</dbReference>
<evidence type="ECO:0000256" key="4">
    <source>
        <dbReference type="ARBA" id="ARBA00022898"/>
    </source>
</evidence>
<evidence type="ECO:0000256" key="2">
    <source>
        <dbReference type="ARBA" id="ARBA00009533"/>
    </source>
</evidence>
<evidence type="ECO:0000313" key="8">
    <source>
        <dbReference type="EMBL" id="MDN0069600.1"/>
    </source>
</evidence>
<dbReference type="PRINTS" id="PR00800">
    <property type="entry name" value="YHDCRBOXLASE"/>
</dbReference>
<dbReference type="InterPro" id="IPR015421">
    <property type="entry name" value="PyrdxlP-dep_Trfase_major"/>
</dbReference>
<keyword evidence="5 7" id="KW-0456">Lyase</keyword>
<dbReference type="GO" id="GO:0030170">
    <property type="term" value="F:pyridoxal phosphate binding"/>
    <property type="evidence" value="ECO:0007669"/>
    <property type="project" value="InterPro"/>
</dbReference>
<dbReference type="AlphaFoldDB" id="A0AAW7K1L9"/>
<keyword evidence="4 6" id="KW-0663">Pyridoxal phosphate</keyword>
<keyword evidence="8" id="KW-0032">Aminotransferase</keyword>
<dbReference type="PANTHER" id="PTHR11999">
    <property type="entry name" value="GROUP II PYRIDOXAL-5-PHOSPHATE DECARBOXYLASE"/>
    <property type="match status" value="1"/>
</dbReference>
<sequence>MYAKGTATEPDVELAAVCFVCELFARNRHLSEGPVVCEAPQDTLDAIRRRGIPHKGRELDDVVREMEHDVIGYGYNADHARFLGFVPGPTTAISWLGDIIAAGYNRHAGSFANYPAGCVAEDTLLAWFADKAGLPAETAGGLFVSGGSMANLTALAAARDAMLADGQWGCGVAYVSEQTHSSVAKGLHIIGIPRDHVRAIPCDDAWRMDTAALERAIAEDRRASLIPFAVVGTAGSTNTGSVDPLRDIARICRDQHLWMHVDGAFGASVLLTRYRDMLDGVELADSLSWDAHKWLFQTYSCGMALVRDRTHLLKTYSTHPEYLRDLENGSDLVNPWDLGPELTRPARGLKLWFTLQAMGSDGLASAVEHGFTLARWAEDECRKDPDIEIVSPAQMAMVNFRFAPAGYPDAELDELNREISRRVVASGYAGVFTTELAGKTCLRICAIHPEAKEEDMRGTIRHLRAHCRDILAERS</sequence>
<dbReference type="GO" id="GO:0004058">
    <property type="term" value="F:aromatic-L-amino-acid decarboxylase activity"/>
    <property type="evidence" value="ECO:0007669"/>
    <property type="project" value="UniProtKB-ARBA"/>
</dbReference>
<keyword evidence="3" id="KW-0210">Decarboxylase</keyword>
<dbReference type="Proteomes" id="UP001168505">
    <property type="component" value="Unassembled WGS sequence"/>
</dbReference>
<dbReference type="GO" id="GO:0008483">
    <property type="term" value="F:transaminase activity"/>
    <property type="evidence" value="ECO:0007669"/>
    <property type="project" value="UniProtKB-KW"/>
</dbReference>
<dbReference type="EMBL" id="JAUEIR010000006">
    <property type="protein sequence ID" value="MDN0069600.1"/>
    <property type="molecule type" value="Genomic_DNA"/>
</dbReference>
<organism evidence="8 9">
    <name type="scientific">Collinsella ihumii</name>
    <dbReference type="NCBI Taxonomy" id="1720204"/>
    <lineage>
        <taxon>Bacteria</taxon>
        <taxon>Bacillati</taxon>
        <taxon>Actinomycetota</taxon>
        <taxon>Coriobacteriia</taxon>
        <taxon>Coriobacteriales</taxon>
        <taxon>Coriobacteriaceae</taxon>
        <taxon>Collinsella</taxon>
    </lineage>
</organism>
<dbReference type="InterPro" id="IPR015424">
    <property type="entry name" value="PyrdxlP-dep_Trfase"/>
</dbReference>
<dbReference type="RefSeq" id="WP_289827285.1">
    <property type="nucleotide sequence ID" value="NZ_JAUEIR010000006.1"/>
</dbReference>
<dbReference type="Gene3D" id="3.90.1150.10">
    <property type="entry name" value="Aspartate Aminotransferase, domain 1"/>
    <property type="match status" value="1"/>
</dbReference>
<dbReference type="InterPro" id="IPR002129">
    <property type="entry name" value="PyrdxlP-dep_de-COase"/>
</dbReference>
<feature type="modified residue" description="N6-(pyridoxal phosphate)lysine" evidence="6">
    <location>
        <position position="293"/>
    </location>
</feature>
<evidence type="ECO:0000256" key="5">
    <source>
        <dbReference type="ARBA" id="ARBA00023239"/>
    </source>
</evidence>
<dbReference type="Gene3D" id="3.40.640.10">
    <property type="entry name" value="Type I PLP-dependent aspartate aminotransferase-like (Major domain)"/>
    <property type="match status" value="1"/>
</dbReference>
<evidence type="ECO:0000256" key="1">
    <source>
        <dbReference type="ARBA" id="ARBA00001933"/>
    </source>
</evidence>
<gene>
    <name evidence="8" type="ORF">QVN40_07785</name>
</gene>
<dbReference type="SUPFAM" id="SSF53383">
    <property type="entry name" value="PLP-dependent transferases"/>
    <property type="match status" value="1"/>
</dbReference>
<evidence type="ECO:0000256" key="7">
    <source>
        <dbReference type="RuleBase" id="RU000382"/>
    </source>
</evidence>
<keyword evidence="8" id="KW-0808">Transferase</keyword>
<comment type="cofactor">
    <cofactor evidence="1 6 7">
        <name>pyridoxal 5'-phosphate</name>
        <dbReference type="ChEBI" id="CHEBI:597326"/>
    </cofactor>
</comment>
<evidence type="ECO:0000313" key="9">
    <source>
        <dbReference type="Proteomes" id="UP001168505"/>
    </source>
</evidence>
<dbReference type="GO" id="GO:0006520">
    <property type="term" value="P:amino acid metabolic process"/>
    <property type="evidence" value="ECO:0007669"/>
    <property type="project" value="InterPro"/>
</dbReference>
<comment type="similarity">
    <text evidence="2 7">Belongs to the group II decarboxylase family.</text>
</comment>
<dbReference type="InterPro" id="IPR015422">
    <property type="entry name" value="PyrdxlP-dep_Trfase_small"/>
</dbReference>
<dbReference type="Gene3D" id="3.90.1150.170">
    <property type="match status" value="1"/>
</dbReference>
<reference evidence="8" key="1">
    <citation type="submission" date="2023-06" db="EMBL/GenBank/DDBJ databases">
        <authorList>
            <person name="Zeman M."/>
            <person name="Kubasova T."/>
            <person name="Jahodarova E."/>
            <person name="Nykrynova M."/>
            <person name="Rychlik I."/>
        </authorList>
    </citation>
    <scope>NUCLEOTIDE SEQUENCE</scope>
    <source>
        <strain evidence="8">15_COKtk</strain>
    </source>
</reference>
<name>A0AAW7K1L9_9ACTN</name>
<reference evidence="8" key="2">
    <citation type="submission" date="2023-08" db="EMBL/GenBank/DDBJ databases">
        <title>Identification and characterization of horizontal gene transfer across gut microbiota members of farm animals based on homology search.</title>
        <authorList>
            <person name="Schwarzerova J."/>
            <person name="Nykrynova M."/>
            <person name="Jureckova K."/>
            <person name="Cejkova D."/>
            <person name="Rychlik I."/>
        </authorList>
    </citation>
    <scope>NUCLEOTIDE SEQUENCE</scope>
    <source>
        <strain evidence="8">15_COKtk</strain>
    </source>
</reference>
<dbReference type="InterPro" id="IPR010977">
    <property type="entry name" value="Aromatic_deC"/>
</dbReference>
<proteinExistence type="inferred from homology"/>
<dbReference type="Pfam" id="PF00282">
    <property type="entry name" value="Pyridoxal_deC"/>
    <property type="match status" value="1"/>
</dbReference>
<protein>
    <submittedName>
        <fullName evidence="8">Aminotransferase class I/II-fold pyridoxal phosphate-dependent enzyme</fullName>
    </submittedName>
</protein>
<dbReference type="PANTHER" id="PTHR11999:SF70">
    <property type="entry name" value="MIP05841P"/>
    <property type="match status" value="1"/>
</dbReference>
<evidence type="ECO:0000256" key="3">
    <source>
        <dbReference type="ARBA" id="ARBA00022793"/>
    </source>
</evidence>
<evidence type="ECO:0000256" key="6">
    <source>
        <dbReference type="PIRSR" id="PIRSR602129-50"/>
    </source>
</evidence>